<sequence length="32" mass="3508">MSYEVSVPGAQKIAGNFHIVVDKTGAFLYYVC</sequence>
<comment type="caution">
    <text evidence="1">The sequence shown here is derived from an EMBL/GenBank/DDBJ whole genome shotgun (WGS) entry which is preliminary data.</text>
</comment>
<reference evidence="1 2" key="1">
    <citation type="submission" date="2018-03" db="EMBL/GenBank/DDBJ databases">
        <title>Genomic Encyclopedia of Type Strains, Phase III (KMG-III): the genomes of soil and plant-associated and newly described type strains.</title>
        <authorList>
            <person name="Whitman W."/>
        </authorList>
    </citation>
    <scope>NUCLEOTIDE SEQUENCE [LARGE SCALE GENOMIC DNA]</scope>
    <source>
        <strain evidence="1 2">CGMCC 1.12700</strain>
    </source>
</reference>
<organism evidence="1 2">
    <name type="scientific">Taibaiella chishuiensis</name>
    <dbReference type="NCBI Taxonomy" id="1434707"/>
    <lineage>
        <taxon>Bacteria</taxon>
        <taxon>Pseudomonadati</taxon>
        <taxon>Bacteroidota</taxon>
        <taxon>Chitinophagia</taxon>
        <taxon>Chitinophagales</taxon>
        <taxon>Chitinophagaceae</taxon>
        <taxon>Taibaiella</taxon>
    </lineage>
</organism>
<dbReference type="AlphaFoldDB" id="A0A2P8D9M1"/>
<dbReference type="EMBL" id="PYGD01000001">
    <property type="protein sequence ID" value="PSK93919.1"/>
    <property type="molecule type" value="Genomic_DNA"/>
</dbReference>
<dbReference type="Proteomes" id="UP000240572">
    <property type="component" value="Unassembled WGS sequence"/>
</dbReference>
<gene>
    <name evidence="1" type="ORF">B0I18_10168</name>
</gene>
<accession>A0A2P8D9M1</accession>
<proteinExistence type="predicted"/>
<keyword evidence="2" id="KW-1185">Reference proteome</keyword>
<name>A0A2P8D9M1_9BACT</name>
<protein>
    <submittedName>
        <fullName evidence="1">Uncharacterized protein</fullName>
    </submittedName>
</protein>
<evidence type="ECO:0000313" key="1">
    <source>
        <dbReference type="EMBL" id="PSK93919.1"/>
    </source>
</evidence>
<evidence type="ECO:0000313" key="2">
    <source>
        <dbReference type="Proteomes" id="UP000240572"/>
    </source>
</evidence>